<dbReference type="GO" id="GO:0005634">
    <property type="term" value="C:nucleus"/>
    <property type="evidence" value="ECO:0007669"/>
    <property type="project" value="UniProtKB-SubCell"/>
</dbReference>
<evidence type="ECO:0000313" key="12">
    <source>
        <dbReference type="EMBL" id="MBC1176660.1"/>
    </source>
</evidence>
<keyword evidence="9" id="KW-0677">Repeat</keyword>
<evidence type="ECO:0000256" key="9">
    <source>
        <dbReference type="ARBA" id="ARBA00022737"/>
    </source>
</evidence>
<evidence type="ECO:0000256" key="1">
    <source>
        <dbReference type="ARBA" id="ARBA00004123"/>
    </source>
</evidence>
<dbReference type="SMART" id="SM00320">
    <property type="entry name" value="WD40"/>
    <property type="match status" value="14"/>
</dbReference>
<dbReference type="InterPro" id="IPR036322">
    <property type="entry name" value="WD40_repeat_dom_sf"/>
</dbReference>
<dbReference type="SUPFAM" id="SSF50969">
    <property type="entry name" value="YVTN repeat-like/Quinoprotein amine dehydrogenase"/>
    <property type="match status" value="1"/>
</dbReference>
<dbReference type="GO" id="GO:0033588">
    <property type="term" value="C:elongator holoenzyme complex"/>
    <property type="evidence" value="ECO:0007669"/>
    <property type="project" value="InterPro"/>
</dbReference>
<dbReference type="InterPro" id="IPR001680">
    <property type="entry name" value="WD40_rpt"/>
</dbReference>
<feature type="repeat" description="WD" evidence="11">
    <location>
        <begin position="52"/>
        <end position="97"/>
    </location>
</feature>
<dbReference type="Pfam" id="PF00400">
    <property type="entry name" value="WD40"/>
    <property type="match status" value="14"/>
</dbReference>
<dbReference type="PROSITE" id="PS50082">
    <property type="entry name" value="WD_REPEATS_2"/>
    <property type="match status" value="6"/>
</dbReference>
<protein>
    <recommendedName>
        <fullName evidence="5">Elongator complex protein 2</fullName>
    </recommendedName>
</protein>
<dbReference type="GO" id="GO:0005737">
    <property type="term" value="C:cytoplasm"/>
    <property type="evidence" value="ECO:0007669"/>
    <property type="project" value="UniProtKB-SubCell"/>
</dbReference>
<dbReference type="GO" id="GO:0002098">
    <property type="term" value="P:tRNA wobble uridine modification"/>
    <property type="evidence" value="ECO:0007669"/>
    <property type="project" value="InterPro"/>
</dbReference>
<dbReference type="InterPro" id="IPR011044">
    <property type="entry name" value="Quino_amine_DH_bsu"/>
</dbReference>
<sequence length="1444" mass="161076">MKTKNLYTSVASNRTSSAVDWNIRRKTIAFGTCNSVAIAREIGATWQVVRTLVGHRDHVNAVKFVEEEDDASWELLSASDDGTVNVWMFRNEDDVPLPVPLNGGRKCGICTVDGIRVSEKLTIAAGLKDSFVEIWEKNQDDVMLKETLDLGRGFCLVVRLAKFLDTGSVMLLVGTSENKINLYVDSGKNFELKKTLVGHVDWIRGIDVASCPESQDMIVATSAQDNYVRLWRLSRFQKIESTGIEGESNHLEKLKFQYSGETFQIELESVLKGHEGWVYSVQLGRKADGNLQLLSASIDKSVVIWTQSADDLWLEDVRLGDIGGNQMGFLTALFGRDCDSVLTHNFQGGLQIWQKIPGQENWDVACTFGGHFGSVRDISWEPLGEYLLSVSADQTTRIHGQWEHHEERTWHEIARPQIHGYDLQAIAPLSRFKFLSAAEEKIIRCFQAPTVFGKNFMAVCKPPPETELENLLNSNVESVAISALGLSAQAQNTEGVINVEEVLKGPPTEEYLRQNSLWVEFQKLYGHGYDVYALAVSPDGKILASSCRASNAEHAKVILWDTSTWHPIQNLHAHQLTVTQIRFSPDNSRILIVSRDRRFSVFEKLPEESGKFTCTAISDKTNGIHTRIIWCCGWSHDSSIFATGSRDGKLVAWKKSNTENGSLAFYSPQAVHTFDDSITALDFAGNFIQNRFFAAIGFESGKISLCSLGDSWEILHTIENSDAHSSTVKNMSNDIPSFIPYTCFPSKMKTKNLYTSVASNRTSSAVDWNIRRKTIAFGTCNSVAIAREIGATWQVVRTLVGHRDHVNAVKFVEEEDDASWELLSASDDGTVNVWMFRNEDDVPLPVPLNGGRKCGICTVDGIRVSEKLTIAAGLKDSFVEIWEKNQDDVMLKETLDLGRGFCLVVRLAKFLDTGSVMLLVGTSENKINLYVDSGKNFELKKTLMGHVDWIRGIDVASCPESQDMIVATSAQDNYVRLWRLSRFQKIESTGIEGESNHLEKLKFQYSGETFQIELESVLKGHEGWVYSVQLGRKADGNLQLLSASIDKSVVIWTQSADDLWLEDVRLGDIGGNQMGFLTALFGRNCDSVLTHNFQGGLQIWQKIPGQENWDVACTFVLSAAEEKIIRCFQAPTVFGKNFMAVCKPSPETELENLLNSNVESVAISALGLSAQAQNTEGVINVEEVLKGPPTEEYLRQNSLWVEFQKLYGHGYDVYALAVSPDGKILASSCRASNAEHAKVILWDTSTWHPIQNLHAHQLTVTQIRFSPDNSRILIVSRDRRFSVFEKLPEESGKFTCTAISDKTNGIHTRIIWCCGWSHDSSIFATGSRDGKLVAWKKSNTENGSLAFYSPQAIHTFDDSITALDFAGNFIQNRFFAAIGFESGKISLCSLGDSWEILHTIENSDAHSSTVKSLRFRPGKHLHLASCGDDHLIRIFDLQTFTESF</sequence>
<feature type="repeat" description="WD" evidence="11">
    <location>
        <begin position="799"/>
        <end position="844"/>
    </location>
</feature>
<evidence type="ECO:0000256" key="11">
    <source>
        <dbReference type="PROSITE-ProRule" id="PRU00221"/>
    </source>
</evidence>
<organism evidence="12">
    <name type="scientific">Lutzomyia longipalpis</name>
    <name type="common">Sand fly</name>
    <dbReference type="NCBI Taxonomy" id="7200"/>
    <lineage>
        <taxon>Eukaryota</taxon>
        <taxon>Metazoa</taxon>
        <taxon>Ecdysozoa</taxon>
        <taxon>Arthropoda</taxon>
        <taxon>Hexapoda</taxon>
        <taxon>Insecta</taxon>
        <taxon>Pterygota</taxon>
        <taxon>Neoptera</taxon>
        <taxon>Endopterygota</taxon>
        <taxon>Diptera</taxon>
        <taxon>Nematocera</taxon>
        <taxon>Psychodoidea</taxon>
        <taxon>Psychodidae</taxon>
        <taxon>Lutzomyia</taxon>
        <taxon>Lutzomyia</taxon>
    </lineage>
</organism>
<evidence type="ECO:0000256" key="3">
    <source>
        <dbReference type="ARBA" id="ARBA00005043"/>
    </source>
</evidence>
<dbReference type="SUPFAM" id="SSF50978">
    <property type="entry name" value="WD40 repeat-like"/>
    <property type="match status" value="2"/>
</dbReference>
<dbReference type="EMBL" id="GITU01007957">
    <property type="protein sequence ID" value="MBC1176660.1"/>
    <property type="molecule type" value="Transcribed_RNA"/>
</dbReference>
<dbReference type="PANTHER" id="PTHR44111">
    <property type="entry name" value="ELONGATOR COMPLEX PROTEIN 2"/>
    <property type="match status" value="1"/>
</dbReference>
<feature type="repeat" description="WD" evidence="11">
    <location>
        <begin position="1403"/>
        <end position="1444"/>
    </location>
</feature>
<proteinExistence type="inferred from homology"/>
<evidence type="ECO:0000256" key="4">
    <source>
        <dbReference type="ARBA" id="ARBA00005881"/>
    </source>
</evidence>
<evidence type="ECO:0000256" key="5">
    <source>
        <dbReference type="ARBA" id="ARBA00020267"/>
    </source>
</evidence>
<dbReference type="PANTHER" id="PTHR44111:SF1">
    <property type="entry name" value="ELONGATOR COMPLEX PROTEIN 2"/>
    <property type="match status" value="1"/>
</dbReference>
<comment type="pathway">
    <text evidence="3">tRNA modification; 5-methoxycarbonylmethyl-2-thiouridine-tRNA biosynthesis.</text>
</comment>
<feature type="repeat" description="WD" evidence="11">
    <location>
        <begin position="271"/>
        <end position="305"/>
    </location>
</feature>
<comment type="similarity">
    <text evidence="4">Belongs to the WD repeat ELP2 family.</text>
</comment>
<dbReference type="Gene3D" id="2.130.10.10">
    <property type="entry name" value="YVTN repeat-like/Quinoprotein amine dehydrogenase"/>
    <property type="match status" value="8"/>
</dbReference>
<keyword evidence="8" id="KW-0819">tRNA processing</keyword>
<accession>A0A7G3AWA5</accession>
<evidence type="ECO:0000256" key="6">
    <source>
        <dbReference type="ARBA" id="ARBA00022490"/>
    </source>
</evidence>
<evidence type="ECO:0000256" key="10">
    <source>
        <dbReference type="ARBA" id="ARBA00023242"/>
    </source>
</evidence>
<feature type="repeat" description="WD" evidence="11">
    <location>
        <begin position="368"/>
        <end position="398"/>
    </location>
</feature>
<evidence type="ECO:0000256" key="7">
    <source>
        <dbReference type="ARBA" id="ARBA00022574"/>
    </source>
</evidence>
<evidence type="ECO:0000256" key="8">
    <source>
        <dbReference type="ARBA" id="ARBA00022694"/>
    </source>
</evidence>
<dbReference type="InterPro" id="IPR015943">
    <property type="entry name" value="WD40/YVTN_repeat-like_dom_sf"/>
</dbReference>
<comment type="subcellular location">
    <subcellularLocation>
        <location evidence="2">Cytoplasm</location>
    </subcellularLocation>
    <subcellularLocation>
        <location evidence="1">Nucleus</location>
    </subcellularLocation>
</comment>
<keyword evidence="10" id="KW-0539">Nucleus</keyword>
<name>A0A7G3AWA5_LUTLO</name>
<dbReference type="UniPathway" id="UPA00988"/>
<dbReference type="VEuPathDB" id="VectorBase:LLONM1_008276"/>
<keyword evidence="7 11" id="KW-0853">WD repeat</keyword>
<reference evidence="12" key="1">
    <citation type="journal article" date="2020" name="BMC">
        <title>Leishmania infection induces a limited differential gene expression in the sand fly midgut.</title>
        <authorList>
            <person name="Coutinho-Abreu I.V."/>
            <person name="Serafim T.D."/>
            <person name="Meneses C."/>
            <person name="Kamhawi S."/>
            <person name="Oliveira F."/>
            <person name="Valenzuela J.G."/>
        </authorList>
    </citation>
    <scope>NUCLEOTIDE SEQUENCE</scope>
    <source>
        <strain evidence="12">Jacobina</strain>
        <tissue evidence="12">Midgut</tissue>
    </source>
</reference>
<keyword evidence="6" id="KW-0963">Cytoplasm</keyword>
<dbReference type="InterPro" id="IPR037289">
    <property type="entry name" value="Elp2"/>
</dbReference>
<dbReference type="PROSITE" id="PS50294">
    <property type="entry name" value="WD_REPEATS_REGION"/>
    <property type="match status" value="3"/>
</dbReference>
<evidence type="ECO:0000256" key="2">
    <source>
        <dbReference type="ARBA" id="ARBA00004496"/>
    </source>
</evidence>
<feature type="repeat" description="WD" evidence="11">
    <location>
        <begin position="1018"/>
        <end position="1052"/>
    </location>
</feature>